<dbReference type="EMBL" id="LR797401">
    <property type="protein sequence ID" value="CAB4214246.1"/>
    <property type="molecule type" value="Genomic_DNA"/>
</dbReference>
<proteinExistence type="predicted"/>
<accession>A0A6J5PQ93</accession>
<reference evidence="1" key="1">
    <citation type="submission" date="2020-05" db="EMBL/GenBank/DDBJ databases">
        <authorList>
            <person name="Chiriac C."/>
            <person name="Salcher M."/>
            <person name="Ghai R."/>
            <person name="Kavagutti S V."/>
        </authorList>
    </citation>
    <scope>NUCLEOTIDE SEQUENCE</scope>
</reference>
<evidence type="ECO:0000313" key="1">
    <source>
        <dbReference type="EMBL" id="CAB4171415.1"/>
    </source>
</evidence>
<dbReference type="EMBL" id="LR797032">
    <property type="protein sequence ID" value="CAB4182704.1"/>
    <property type="molecule type" value="Genomic_DNA"/>
</dbReference>
<dbReference type="EMBL" id="LR798384">
    <property type="protein sequence ID" value="CAB5228313.1"/>
    <property type="molecule type" value="Genomic_DNA"/>
</dbReference>
<evidence type="ECO:0000313" key="2">
    <source>
        <dbReference type="EMBL" id="CAB4182704.1"/>
    </source>
</evidence>
<evidence type="ECO:0000313" key="3">
    <source>
        <dbReference type="EMBL" id="CAB4214246.1"/>
    </source>
</evidence>
<name>A0A6J5PQ93_9CAUD</name>
<organism evidence="1">
    <name type="scientific">uncultured Caudovirales phage</name>
    <dbReference type="NCBI Taxonomy" id="2100421"/>
    <lineage>
        <taxon>Viruses</taxon>
        <taxon>Duplodnaviria</taxon>
        <taxon>Heunggongvirae</taxon>
        <taxon>Uroviricota</taxon>
        <taxon>Caudoviricetes</taxon>
        <taxon>Peduoviridae</taxon>
        <taxon>Maltschvirus</taxon>
        <taxon>Maltschvirus maltsch</taxon>
    </lineage>
</organism>
<evidence type="ECO:0000313" key="4">
    <source>
        <dbReference type="EMBL" id="CAB5228313.1"/>
    </source>
</evidence>
<gene>
    <name evidence="2" type="ORF">UFOVP1095_35</name>
    <name evidence="3" type="ORF">UFOVP1452_35</name>
    <name evidence="4" type="ORF">UFOVP1540_12</name>
    <name evidence="1" type="ORF">UFOVP918_35</name>
</gene>
<dbReference type="EMBL" id="LR796867">
    <property type="protein sequence ID" value="CAB4171415.1"/>
    <property type="molecule type" value="Genomic_DNA"/>
</dbReference>
<protein>
    <submittedName>
        <fullName evidence="1">Uncharacterized protein</fullName>
    </submittedName>
</protein>
<sequence length="40" mass="4635">MTILSMMIAVILLPFAFKYLVKKPAEWIHKKMATQAGEQR</sequence>